<organism evidence="2 3">
    <name type="scientific">Viridothelium virens</name>
    <name type="common">Speckled blister lichen</name>
    <name type="synonym">Trypethelium virens</name>
    <dbReference type="NCBI Taxonomy" id="1048519"/>
    <lineage>
        <taxon>Eukaryota</taxon>
        <taxon>Fungi</taxon>
        <taxon>Dikarya</taxon>
        <taxon>Ascomycota</taxon>
        <taxon>Pezizomycotina</taxon>
        <taxon>Dothideomycetes</taxon>
        <taxon>Dothideomycetes incertae sedis</taxon>
        <taxon>Trypetheliales</taxon>
        <taxon>Trypetheliaceae</taxon>
        <taxon>Viridothelium</taxon>
    </lineage>
</organism>
<proteinExistence type="predicted"/>
<evidence type="ECO:0008006" key="4">
    <source>
        <dbReference type="Google" id="ProtNLM"/>
    </source>
</evidence>
<evidence type="ECO:0000313" key="2">
    <source>
        <dbReference type="EMBL" id="KAF2232019.1"/>
    </source>
</evidence>
<dbReference type="AlphaFoldDB" id="A0A6A6H2A3"/>
<feature type="compositionally biased region" description="Polar residues" evidence="1">
    <location>
        <begin position="129"/>
        <end position="149"/>
    </location>
</feature>
<evidence type="ECO:0000313" key="3">
    <source>
        <dbReference type="Proteomes" id="UP000800092"/>
    </source>
</evidence>
<keyword evidence="3" id="KW-1185">Reference proteome</keyword>
<sequence>MVGIDNTTLLTFRFKCHPRVCSVQILGSWDNFTRAYPLRRDKRVGPDEWSGCHTYENIVCDGDLNAMARPRRGGLRMGGTYWYYYILDGNFEAFDQSQATTNMCPLLPGQTVNVLEVPLEQIEEPSRRASVSATTAMSDVHTLQPTDRFQNPRPDSNPKFSRLLTSPSKLEKVPSGAKAQIGALPDILHVDSTSATSNPGKQSAAARNLSEEALQASCDPVVSRPSDFAEFDFNNFQLEAHNVNDESNAVEEGPESKPFTETITRPRSNNHSSSFWAIGTSHVRHYSCPSTLFNGGSTIHTPLGSHPVTRRPQWRHSDSSFSCKKVLRQDRWRDLIYPIEHPAANTQIHLPIDTRPMTPIHSGEDSPAADRSYNPSMISANVGERPDPTLPEEDHDLSHNLYSRSREPAQEQWAFSYQGVIEPTLASRNSKDNGFSFDSNPKYLDDEANGSELVSSPTCGSLTEDVSDESYVASSASSDIWSPQVHKPLWLRSPSLDFALDRPNSSGSNEVYTDPDQDTTGIFYGYSLPDEAGQSQLTITKTITPKTTPRLRSDSQDGSFSKQDFPELTPSLPTLPKMDSLFDDLGYLGGAIS</sequence>
<feature type="region of interest" description="Disordered" evidence="1">
    <location>
        <begin position="545"/>
        <end position="572"/>
    </location>
</feature>
<reference evidence="2" key="1">
    <citation type="journal article" date="2020" name="Stud. Mycol.">
        <title>101 Dothideomycetes genomes: a test case for predicting lifestyles and emergence of pathogens.</title>
        <authorList>
            <person name="Haridas S."/>
            <person name="Albert R."/>
            <person name="Binder M."/>
            <person name="Bloem J."/>
            <person name="Labutti K."/>
            <person name="Salamov A."/>
            <person name="Andreopoulos B."/>
            <person name="Baker S."/>
            <person name="Barry K."/>
            <person name="Bills G."/>
            <person name="Bluhm B."/>
            <person name="Cannon C."/>
            <person name="Castanera R."/>
            <person name="Culley D."/>
            <person name="Daum C."/>
            <person name="Ezra D."/>
            <person name="Gonzalez J."/>
            <person name="Henrissat B."/>
            <person name="Kuo A."/>
            <person name="Liang C."/>
            <person name="Lipzen A."/>
            <person name="Lutzoni F."/>
            <person name="Magnuson J."/>
            <person name="Mondo S."/>
            <person name="Nolan M."/>
            <person name="Ohm R."/>
            <person name="Pangilinan J."/>
            <person name="Park H.-J."/>
            <person name="Ramirez L."/>
            <person name="Alfaro M."/>
            <person name="Sun H."/>
            <person name="Tritt A."/>
            <person name="Yoshinaga Y."/>
            <person name="Zwiers L.-H."/>
            <person name="Turgeon B."/>
            <person name="Goodwin S."/>
            <person name="Spatafora J."/>
            <person name="Crous P."/>
            <person name="Grigoriev I."/>
        </authorList>
    </citation>
    <scope>NUCLEOTIDE SEQUENCE</scope>
    <source>
        <strain evidence="2">Tuck. ex Michener</strain>
    </source>
</reference>
<feature type="region of interest" description="Disordered" evidence="1">
    <location>
        <begin position="125"/>
        <end position="161"/>
    </location>
</feature>
<feature type="region of interest" description="Disordered" evidence="1">
    <location>
        <begin position="245"/>
        <end position="266"/>
    </location>
</feature>
<evidence type="ECO:0000256" key="1">
    <source>
        <dbReference type="SAM" id="MobiDB-lite"/>
    </source>
</evidence>
<dbReference type="Proteomes" id="UP000800092">
    <property type="component" value="Unassembled WGS sequence"/>
</dbReference>
<dbReference type="OrthoDB" id="5422351at2759"/>
<feature type="region of interest" description="Disordered" evidence="1">
    <location>
        <begin position="427"/>
        <end position="461"/>
    </location>
</feature>
<protein>
    <recommendedName>
        <fullName evidence="4">AMP-activated protein kinase glycogen-binding domain-containing protein</fullName>
    </recommendedName>
</protein>
<feature type="compositionally biased region" description="Polar residues" evidence="1">
    <location>
        <begin position="452"/>
        <end position="461"/>
    </location>
</feature>
<dbReference type="PANTHER" id="PTHR40625">
    <property type="entry name" value="GTP-BINDING PROTEIN ESDC-RELATED"/>
    <property type="match status" value="1"/>
</dbReference>
<dbReference type="PANTHER" id="PTHR40625:SF1">
    <property type="entry name" value="AMP-ACTIVATED PROTEIN KINASE GLYCOGEN-BINDING DOMAIN-CONTAINING PROTEIN"/>
    <property type="match status" value="1"/>
</dbReference>
<accession>A0A6A6H2A3</accession>
<feature type="region of interest" description="Disordered" evidence="1">
    <location>
        <begin position="357"/>
        <end position="395"/>
    </location>
</feature>
<gene>
    <name evidence="2" type="ORF">EV356DRAFT_273036</name>
</gene>
<name>A0A6A6H2A3_VIRVR</name>
<feature type="compositionally biased region" description="Polar residues" evidence="1">
    <location>
        <begin position="427"/>
        <end position="439"/>
    </location>
</feature>
<dbReference type="EMBL" id="ML991820">
    <property type="protein sequence ID" value="KAF2232019.1"/>
    <property type="molecule type" value="Genomic_DNA"/>
</dbReference>